<proteinExistence type="predicted"/>
<dbReference type="EMBL" id="CAIX01001371">
    <property type="protein sequence ID" value="CCI11622.1"/>
    <property type="molecule type" value="Genomic_DNA"/>
</dbReference>
<protein>
    <submittedName>
        <fullName evidence="2">Uncharacterized protein</fullName>
    </submittedName>
</protein>
<dbReference type="AlphaFoldDB" id="A0A024FXJ2"/>
<accession>A0A024FXJ2</accession>
<dbReference type="Proteomes" id="UP000053237">
    <property type="component" value="Unassembled WGS sequence"/>
</dbReference>
<comment type="caution">
    <text evidence="2">The sequence shown here is derived from an EMBL/GenBank/DDBJ whole genome shotgun (WGS) entry which is preliminary data.</text>
</comment>
<dbReference type="InParanoid" id="A0A024FXJ2"/>
<evidence type="ECO:0000256" key="1">
    <source>
        <dbReference type="SAM" id="SignalP"/>
    </source>
</evidence>
<evidence type="ECO:0000313" key="2">
    <source>
        <dbReference type="EMBL" id="CCI11622.1"/>
    </source>
</evidence>
<feature type="chain" id="PRO_5001529167" evidence="1">
    <location>
        <begin position="21"/>
        <end position="703"/>
    </location>
</feature>
<evidence type="ECO:0000313" key="3">
    <source>
        <dbReference type="Proteomes" id="UP000053237"/>
    </source>
</evidence>
<keyword evidence="1" id="KW-0732">Signal</keyword>
<sequence>MRKLLISACILFSLMSCNIAERNQHESKKAGVLHLASLKTNDIASCHACIVRGVGITRILLLKSDSTSRIYWIEGSTDIARAFVVNCINRHMCAVSAISSKTYIPEYFSITRRLEYVTVKHSKAENYLERSIFQWSKLMISGKYKSETAELEVYPDKSHQQHNAYIWKQPKIIQALFFNEIGTEPIVRSMGGNSNKAQSNQDELPTDLSIRCIYSYNRIKEAVCRECLALHSKSLAIGTFHLFSAGTIRPPIELCVFSSTFQIHDILAKCQIRFCPAILALDQTDCQDLKRFFPTDRLFMDSQVVSDYTNGKYQKDNRIHISKNGLEATSISHILSQVAARRQSEVHQVTQFTEKDKQILRDRLKIMTGKEPKCLMVTSSKNELRRCFSCVIGVKKGDARVIITLSLTHATIVTDTIPHVLKGYCEPRCNSVNLLSAKDCSKYLLQHAMDIESHHRLLESPYSDPLLSSCMLLYHIPSRKEKCARCIRKIFNVKEEPQPTTAFSLLLDASDTSPQTTQNFFGQSTDCHTLNTCRRIQQAPNRFCSEHGAYVGMSSGAQETQKIEQSTIHQLTKAKIPLGVWPPNNKDIVRNDGIGTPSPIHSTPFLSQTGTNVWPAYEKIAFVEFASAQSEQLKCADCLVQHSEVFFVYTSGNGFSGYVWMHQAPAHIFLDCLRTFCISLTYDRQSFIDRPIGLRQCNTHDIK</sequence>
<organism evidence="2 3">
    <name type="scientific">Albugo candida</name>
    <dbReference type="NCBI Taxonomy" id="65357"/>
    <lineage>
        <taxon>Eukaryota</taxon>
        <taxon>Sar</taxon>
        <taxon>Stramenopiles</taxon>
        <taxon>Oomycota</taxon>
        <taxon>Peronosporomycetes</taxon>
        <taxon>Albuginales</taxon>
        <taxon>Albuginaceae</taxon>
        <taxon>Albugo</taxon>
    </lineage>
</organism>
<name>A0A024FXJ2_9STRA</name>
<gene>
    <name evidence="2" type="ORF">BN9_132100</name>
</gene>
<dbReference type="PROSITE" id="PS51257">
    <property type="entry name" value="PROKAR_LIPOPROTEIN"/>
    <property type="match status" value="1"/>
</dbReference>
<feature type="signal peptide" evidence="1">
    <location>
        <begin position="1"/>
        <end position="20"/>
    </location>
</feature>
<reference evidence="2 3" key="1">
    <citation type="submission" date="2012-05" db="EMBL/GenBank/DDBJ databases">
        <title>Recombination and specialization in a pathogen metapopulation.</title>
        <authorList>
            <person name="Gardiner A."/>
            <person name="Kemen E."/>
            <person name="Schultz-Larsen T."/>
            <person name="MacLean D."/>
            <person name="Van Oosterhout C."/>
            <person name="Jones J.D.G."/>
        </authorList>
    </citation>
    <scope>NUCLEOTIDE SEQUENCE [LARGE SCALE GENOMIC DNA]</scope>
    <source>
        <strain evidence="2 3">Ac Nc2</strain>
    </source>
</reference>
<keyword evidence="3" id="KW-1185">Reference proteome</keyword>